<evidence type="ECO:0000313" key="3">
    <source>
        <dbReference type="Proteomes" id="UP000789572"/>
    </source>
</evidence>
<comment type="caution">
    <text evidence="2">The sequence shown here is derived from an EMBL/GenBank/DDBJ whole genome shotgun (WGS) entry which is preliminary data.</text>
</comment>
<organism evidence="2 3">
    <name type="scientific">Paraglomus occultum</name>
    <dbReference type="NCBI Taxonomy" id="144539"/>
    <lineage>
        <taxon>Eukaryota</taxon>
        <taxon>Fungi</taxon>
        <taxon>Fungi incertae sedis</taxon>
        <taxon>Mucoromycota</taxon>
        <taxon>Glomeromycotina</taxon>
        <taxon>Glomeromycetes</taxon>
        <taxon>Paraglomerales</taxon>
        <taxon>Paraglomeraceae</taxon>
        <taxon>Paraglomus</taxon>
    </lineage>
</organism>
<feature type="non-terminal residue" evidence="2">
    <location>
        <position position="1"/>
    </location>
</feature>
<keyword evidence="3" id="KW-1185">Reference proteome</keyword>
<name>A0A9N9DLN3_9GLOM</name>
<protein>
    <submittedName>
        <fullName evidence="2">7237_t:CDS:1</fullName>
    </submittedName>
</protein>
<accession>A0A9N9DLN3</accession>
<dbReference type="AlphaFoldDB" id="A0A9N9DLN3"/>
<feature type="compositionally biased region" description="Basic and acidic residues" evidence="1">
    <location>
        <begin position="72"/>
        <end position="84"/>
    </location>
</feature>
<gene>
    <name evidence="2" type="ORF">POCULU_LOCUS9416</name>
</gene>
<sequence>SKIVQKLNELDLVEASKVKEFLKLFKRHYQLVDKREELASSKHGQLDEYKRSLTVGRRKCLDGYGTSTNSKGSEEKASQEGKRW</sequence>
<evidence type="ECO:0000256" key="1">
    <source>
        <dbReference type="SAM" id="MobiDB-lite"/>
    </source>
</evidence>
<dbReference type="EMBL" id="CAJVPJ010003507">
    <property type="protein sequence ID" value="CAG8640937.1"/>
    <property type="molecule type" value="Genomic_DNA"/>
</dbReference>
<proteinExistence type="predicted"/>
<feature type="region of interest" description="Disordered" evidence="1">
    <location>
        <begin position="62"/>
        <end position="84"/>
    </location>
</feature>
<dbReference type="OrthoDB" id="10254627at2759"/>
<dbReference type="Proteomes" id="UP000789572">
    <property type="component" value="Unassembled WGS sequence"/>
</dbReference>
<evidence type="ECO:0000313" key="2">
    <source>
        <dbReference type="EMBL" id="CAG8640937.1"/>
    </source>
</evidence>
<reference evidence="2" key="1">
    <citation type="submission" date="2021-06" db="EMBL/GenBank/DDBJ databases">
        <authorList>
            <person name="Kallberg Y."/>
            <person name="Tangrot J."/>
            <person name="Rosling A."/>
        </authorList>
    </citation>
    <scope>NUCLEOTIDE SEQUENCE</scope>
    <source>
        <strain evidence="2">IA702</strain>
    </source>
</reference>